<dbReference type="InterPro" id="IPR023213">
    <property type="entry name" value="CAT-like_dom_sf"/>
</dbReference>
<dbReference type="PANTHER" id="PTHR31147">
    <property type="entry name" value="ACYL TRANSFERASE 4"/>
    <property type="match status" value="1"/>
</dbReference>
<reference evidence="3 4" key="1">
    <citation type="journal article" date="2020" name="Nat. Food">
        <title>A phased Vanilla planifolia genome enables genetic improvement of flavour and production.</title>
        <authorList>
            <person name="Hasing T."/>
            <person name="Tang H."/>
            <person name="Brym M."/>
            <person name="Khazi F."/>
            <person name="Huang T."/>
            <person name="Chambers A.H."/>
        </authorList>
    </citation>
    <scope>NUCLEOTIDE SEQUENCE [LARGE SCALE GENOMIC DNA]</scope>
    <source>
        <tissue evidence="3">Leaf</tissue>
    </source>
</reference>
<evidence type="ECO:0000313" key="4">
    <source>
        <dbReference type="Proteomes" id="UP000639772"/>
    </source>
</evidence>
<organism evidence="3 4">
    <name type="scientific">Vanilla planifolia</name>
    <name type="common">Vanilla</name>
    <dbReference type="NCBI Taxonomy" id="51239"/>
    <lineage>
        <taxon>Eukaryota</taxon>
        <taxon>Viridiplantae</taxon>
        <taxon>Streptophyta</taxon>
        <taxon>Embryophyta</taxon>
        <taxon>Tracheophyta</taxon>
        <taxon>Spermatophyta</taxon>
        <taxon>Magnoliopsida</taxon>
        <taxon>Liliopsida</taxon>
        <taxon>Asparagales</taxon>
        <taxon>Orchidaceae</taxon>
        <taxon>Vanilloideae</taxon>
        <taxon>Vanilleae</taxon>
        <taxon>Vanilla</taxon>
    </lineage>
</organism>
<comment type="caution">
    <text evidence="3">The sequence shown here is derived from an EMBL/GenBank/DDBJ whole genome shotgun (WGS) entry which is preliminary data.</text>
</comment>
<proteinExistence type="inferred from homology"/>
<name>A0A835V339_VANPL</name>
<sequence>MASLSFAVQRRKLLLVAPAAPTPRELKRLSDIDDQEGLRFQIPVIQFYRYDPSKEGRDPATTIRDAIARALVFYYPFAGRLREGPDRKLFVDCTGEGILFIEAYADVSIQQFGNALQPPFPCLDQLLFDVEGSSPVLDAPLLLIQVTLLRCGGFIFALRLNHTMADAQGLVQFMHAVGELARGAAEPSALPVWRRELLEARSIPKPTFAHREYDEVPDTNGTITPLDDMVHRSFFFGAQEVAALRSHLPPHLRRSSTFEILTAFLWRSRTLAMQPDPEEEFRIISIVNGRGGRFEQPLPDGYYGNAFAFPVAVETARELCGRPLAHAVELVKRAKAEVSWEYLRSLADLMVLRRRPHFTVVRTYLVSDVTRAGFGDVDFGWGKAMYGGPAKGGVGAIPGVASFFVPFTNSRGQKGIIVPVCLPAPAMELFSLEIERIVKATNEQQKVKSSL</sequence>
<protein>
    <recommendedName>
        <fullName evidence="5">Benzyl alcohol O-benzoyltransferase</fullName>
    </recommendedName>
</protein>
<comment type="similarity">
    <text evidence="1">Belongs to the plant acyltransferase family.</text>
</comment>
<dbReference type="EMBL" id="JADCNM010000005">
    <property type="protein sequence ID" value="KAG0482948.1"/>
    <property type="molecule type" value="Genomic_DNA"/>
</dbReference>
<dbReference type="GO" id="GO:0016740">
    <property type="term" value="F:transferase activity"/>
    <property type="evidence" value="ECO:0007669"/>
    <property type="project" value="UniProtKB-KW"/>
</dbReference>
<gene>
    <name evidence="3" type="ORF">HPP92_011032</name>
</gene>
<dbReference type="InterPro" id="IPR050898">
    <property type="entry name" value="Plant_acyltransferase"/>
</dbReference>
<dbReference type="PANTHER" id="PTHR31147:SF66">
    <property type="entry name" value="OS05G0315700 PROTEIN"/>
    <property type="match status" value="1"/>
</dbReference>
<evidence type="ECO:0000256" key="2">
    <source>
        <dbReference type="ARBA" id="ARBA00022679"/>
    </source>
</evidence>
<evidence type="ECO:0008006" key="5">
    <source>
        <dbReference type="Google" id="ProtNLM"/>
    </source>
</evidence>
<dbReference type="Pfam" id="PF02458">
    <property type="entry name" value="Transferase"/>
    <property type="match status" value="1"/>
</dbReference>
<keyword evidence="2" id="KW-0808">Transferase</keyword>
<dbReference type="Proteomes" id="UP000639772">
    <property type="component" value="Unassembled WGS sequence"/>
</dbReference>
<evidence type="ECO:0000313" key="3">
    <source>
        <dbReference type="EMBL" id="KAG0482948.1"/>
    </source>
</evidence>
<dbReference type="AlphaFoldDB" id="A0A835V339"/>
<evidence type="ECO:0000256" key="1">
    <source>
        <dbReference type="ARBA" id="ARBA00009861"/>
    </source>
</evidence>
<dbReference type="Gene3D" id="3.30.559.10">
    <property type="entry name" value="Chloramphenicol acetyltransferase-like domain"/>
    <property type="match status" value="2"/>
</dbReference>
<dbReference type="OrthoDB" id="742898at2759"/>
<accession>A0A835V339</accession>